<accession>A0A0N0PCT8</accession>
<keyword evidence="2" id="KW-0963">Cytoplasm</keyword>
<dbReference type="SUPFAM" id="SSF109880">
    <property type="entry name" value="A middle domain of Talin 1"/>
    <property type="match status" value="2"/>
</dbReference>
<dbReference type="FunFam" id="1.20.80.10:FF:000007">
    <property type="entry name" value="Talin 2"/>
    <property type="match status" value="1"/>
</dbReference>
<feature type="coiled-coil region" evidence="4">
    <location>
        <begin position="1943"/>
        <end position="1974"/>
    </location>
</feature>
<reference evidence="6 7" key="1">
    <citation type="journal article" date="2015" name="Nat. Commun.">
        <title>Outbred genome sequencing and CRISPR/Cas9 gene editing in butterflies.</title>
        <authorList>
            <person name="Li X."/>
            <person name="Fan D."/>
            <person name="Zhang W."/>
            <person name="Liu G."/>
            <person name="Zhang L."/>
            <person name="Zhao L."/>
            <person name="Fang X."/>
            <person name="Chen L."/>
            <person name="Dong Y."/>
            <person name="Chen Y."/>
            <person name="Ding Y."/>
            <person name="Zhao R."/>
            <person name="Feng M."/>
            <person name="Zhu Y."/>
            <person name="Feng Y."/>
            <person name="Jiang X."/>
            <person name="Zhu D."/>
            <person name="Xiang H."/>
            <person name="Feng X."/>
            <person name="Li S."/>
            <person name="Wang J."/>
            <person name="Zhang G."/>
            <person name="Kronforst M.R."/>
            <person name="Wang W."/>
        </authorList>
    </citation>
    <scope>NUCLEOTIDE SEQUENCE [LARGE SCALE GENOMIC DNA]</scope>
    <source>
        <strain evidence="6">Ya'a_city_454_Pm</strain>
        <tissue evidence="6">Whole body</tissue>
    </source>
</reference>
<dbReference type="Gene3D" id="1.20.80.10">
    <property type="match status" value="1"/>
</dbReference>
<dbReference type="EMBL" id="KQ460466">
    <property type="protein sequence ID" value="KPJ14605.1"/>
    <property type="molecule type" value="Genomic_DNA"/>
</dbReference>
<dbReference type="InterPro" id="IPR011993">
    <property type="entry name" value="PH-like_dom_sf"/>
</dbReference>
<dbReference type="SUPFAM" id="SSF50729">
    <property type="entry name" value="PH domain-like"/>
    <property type="match status" value="1"/>
</dbReference>
<dbReference type="CDD" id="cd17090">
    <property type="entry name" value="FERM_F1_TLN"/>
    <property type="match status" value="1"/>
</dbReference>
<dbReference type="GO" id="GO:0005178">
    <property type="term" value="F:integrin binding"/>
    <property type="evidence" value="ECO:0007669"/>
    <property type="project" value="TreeGrafter"/>
</dbReference>
<organism evidence="6 7">
    <name type="scientific">Papilio machaon</name>
    <name type="common">Old World swallowtail butterfly</name>
    <dbReference type="NCBI Taxonomy" id="76193"/>
    <lineage>
        <taxon>Eukaryota</taxon>
        <taxon>Metazoa</taxon>
        <taxon>Ecdysozoa</taxon>
        <taxon>Arthropoda</taxon>
        <taxon>Hexapoda</taxon>
        <taxon>Insecta</taxon>
        <taxon>Pterygota</taxon>
        <taxon>Neoptera</taxon>
        <taxon>Endopterygota</taxon>
        <taxon>Lepidoptera</taxon>
        <taxon>Glossata</taxon>
        <taxon>Ditrysia</taxon>
        <taxon>Papilionoidea</taxon>
        <taxon>Papilionidae</taxon>
        <taxon>Papilioninae</taxon>
        <taxon>Papilio</taxon>
    </lineage>
</organism>
<dbReference type="Gene3D" id="1.20.1420.10">
    <property type="entry name" value="Talin, central domain"/>
    <property type="match status" value="4"/>
</dbReference>
<dbReference type="GO" id="GO:0005200">
    <property type="term" value="F:structural constituent of cytoskeleton"/>
    <property type="evidence" value="ECO:0007669"/>
    <property type="project" value="InterPro"/>
</dbReference>
<dbReference type="Gene3D" id="1.20.120.810">
    <property type="entry name" value="Vinculin, Vh2 four-helix bundle"/>
    <property type="match status" value="1"/>
</dbReference>
<dbReference type="PANTHER" id="PTHR19981">
    <property type="entry name" value="TALIN"/>
    <property type="match status" value="1"/>
</dbReference>
<sequence length="3099" mass="345479">MAPLSLKIVQDGGAITRTVLFDTTTRVRDALEIVKEKLIIDDKSKDYGLFLTSADDDLSGVWLEGHRPLDYYMLRDGDSLLYLCRNRNLRIRMLDGSVKTMQIDESKCVGDLMMVICDKIGITNHDEYGLCFEDEQQTQEEKPATGTLTLKRKQQTREKDAQMEQLSKKLKTDDNVEWLAQHKTLREIGVDAQQTLLLKRRLFYSDRNVDARDPVQLNLLYVQTRDAILDGRQVLTEDKAIEFAGIQCQVQYGDFQEDKHKPGFLENLKEFLPEQYAGSWGAERKVLREHAKHHGLSSLEAKHLYTKNARELPTYGVTFFLVKEQQKGKKKLVPRLLGINAESILRLDEVTKEILQVWKLTQVKTFRAGKEMFTLDFGDYSDKQYTVKTNEAHRIRDILQGYIDIVHRSLASPYNVTPSEGEVICEDNVQSSKGHIIQNVVPMKVVEQCYVGPSKLVPYVQGTEAQQGTQVMTVQQIISTNKDTTHQRGVTGHTGVLRNNSMEYLKKLNRINTCCVETVAFLTDPHFKQAEKVNKVQALSTIIEEDMNSIIEGVHKSVEKDNDEVRRKILSELDEICASFKDFIDTSHQKDFTFEGSIPEGHEVAELEREARKKVGKLSAAVALLMSAQADSDNLDYTAAITSMTTIDELMPELIQDVKALGSVKEDKSRLSLLSRVRALCDATRNICALNGDDDKEKMQELALKYAKASDKLVFTLGRGSIPDKENEILDLTRDVGDKTALLLLKTHELVRLAGEDQRAAELDACGARCNDLSNILLACAQLTAPSITEPHCQSAMSAGAEALSSAASRLALAWKPLVEKPGCAIYDETLQAHTLDLMKALDRLKQAYTDLSEEGSKDDDPEVKQRERLKFIASVQDAMNKISDAQKDLDKPCPVSSGNNDKELQRLMGHRLSMLNSYIASLIRATADRENPDYATAEEAINLVSDIIPDLVRDMKVISSTKDEKTGRAQVNETRALLEAIKDVCATTEDNTMQETNGAASNFARHSSKLCYAFVPRTDPRKENMMIELAKKTCEQASELLTHVNQVVDDVGGEEGQRLDAQGARLVDVVQALLTTAQITAPSFGDGRCQSTMLGVADDVSSASQRLAETWASLVRGPTRQELRQNLHKAQADLETALNNLRAVCQKFGEENNKSQLPQSEEKERERLKFVTTLASAKNKMLDAEKMLQKPASREIVPEDRTGLQNKLADRLTQLNAAVASLVRASRDSNNVDYNAAEQSIAKIYQLLPDVINETQLLSSVNEETSQRAMLRELQKLFTATRDICKFIEHGDIQSINETALNFADASGKLAYVFKPQSPSRKNNIMELVTDACDKASKLLTDVNHLGMKVGGEDGTHLDDCGVKLVNTSKAMLTTAQILESSLSDPICKDSLLSAIDDVSSVSKDLVAAWSSLKRQPQHKEAVENLEKEYEQLNTALDYLRSMCKAVKEEDVGGVPPEETLIRRRRDAGVKRTAPNADLVKMNRLSKEMYTTACNMSDDVNILAAGLQGEEGDRLVRCGEELMDAVQHMYSTLAEEVQAPKVSGNTNSAMVAIANVSTASCALADAYNPLKRDPEYKDVVEQLEFKKNKLESALEDFRQTLYNFNVTCGHAMSQESDDETQRWLMSTTNASRTSDVGLMADYEAIDGPGITRAEEQRLKFISTLSEAKNGILEAKNELDKPSALVPATFASNPDTQRWLAQQLAHLNAAIASLIHSTGRTTNDLLDHPLRKKELLILVESNEIECGWKIEENPTNPDYNEANEAVKIINEYLPQIIKDSKSLPLDGAGRKNMMDSLKALCEATGEIYLESELGQAKNAYDPITKLVDASSKLCYVYNPRADLKRENLIVELSKSVCEKATELLSQVYEVVADAGGEGGELLDSRGVRVVDAAQLLLTVAQLTASTIDDPNCQSTLLRSADEVSTLAGEVEDTWTALLQDPQQQSIKNQLTHKKEELQNAIDELKAACRDATDATLKPVKPTVPKRITTMNQTVSEDKQQLVKSVDVATKNIEDAEEKIRKIRDTESVEMLSEDAGEAAAERLEKKLVLANVAASHLVLCNDPEKINYKVASKSADNFAELFPTIVKDIKDLYNCPHLQGKPIVDDILDLCEATKTLCRTANDNNEKLNETAVDFANKSAKVLYVIGSQVDPEQERQVLGRAKVIGDCASRLATCGAAAAQLAGQHAHSLADLGTHCANAASKLLYVTKLLSIKDLEVESKSLEKLLDGLKHDIKNETLVRRRKETMIKVENSPMRQLASEMLNNYKSYMECSDLPMEERRRYAQDADKLSAAIKELDTANSYSKQSPEDINKLRRLENATQDLQRMILQSRRGGGDGQSNVVDVMTIIEECNKMSALAKEMMSPSEVLEHDGLTDDMLRIEGFALTCEKAMHPLTSAARNIVDIKSRRTLQIKMQELTDSINTLRFAVKGALATADSAALDESLHDLMELENKIDSMLKPNSSVKIPCYDKADSAVLTALCCVAASPHSSAEQLTPALAAYITDLRMRTHINDPKEKRRLEEHLRKLLLLFRTLMIATSRRLATWQEHDTAEDLVVTDQIIQELEDFDCSGKYNGKQTKVVDDVDVRRLLLPSSDVHLDGDKNDLKKKFHQTALKLDSMIGTITSSIQKPQNLSRSLHTVTDVALELDTLALALRNDENRIQSHRIEESAKDMRFATFNLLKVAEQSRVTDPDEVSKELLSMLKLQTSFLQSARPSCARGYADCLQAVLDHTGVIYKLKNDEVMTREEGYSTLQYITSSVYNISEHAAQCAYLISISDKYKECARDGLPNVIKIQELAESIQDNCVRIMCSGNINQVNHLQSELIENGRQLQAVIIESKNKVINTSDKNDLANASSEINTLIKEFDDTLQSSNSNATQISSSTLKILDAIAVLNAVIKRPTILPKATNLSEDTALAYDDVVKNSSELLTKTVSLVNNINSKDGVTSWKTYDSSRTALLRAFDVLVNSIRENGRRARLLELNQAQEEEETEVQKKSHLETQMDSAKKWLQTTNTSEDIRSHGIQGVINIVNIAKQMVEDLNDVDKEDMSQTIDEVEKLSMECSFKYNKEKSSLLWERLMELKKMLDRFVVTRVVEDFFR</sequence>
<dbReference type="Gene3D" id="1.20.120.230">
    <property type="entry name" value="Alpha-catenin/vinculin-like"/>
    <property type="match status" value="4"/>
</dbReference>
<dbReference type="InterPro" id="IPR036723">
    <property type="entry name" value="Alpha-catenin/vinculin-like_sf"/>
</dbReference>
<comment type="subcellular location">
    <subcellularLocation>
        <location evidence="1">Cytoplasm</location>
        <location evidence="1">Cytoskeleton</location>
    </subcellularLocation>
</comment>
<proteinExistence type="predicted"/>
<dbReference type="GO" id="GO:0005886">
    <property type="term" value="C:plasma membrane"/>
    <property type="evidence" value="ECO:0007669"/>
    <property type="project" value="TreeGrafter"/>
</dbReference>
<dbReference type="Pfam" id="PF09379">
    <property type="entry name" value="FERM_N"/>
    <property type="match status" value="1"/>
</dbReference>
<name>A0A0N0PCT8_PAPMA</name>
<dbReference type="CDD" id="cd10569">
    <property type="entry name" value="FERM_C_Talin"/>
    <property type="match status" value="1"/>
</dbReference>
<feature type="coiled-coil region" evidence="4">
    <location>
        <begin position="1417"/>
        <end position="1444"/>
    </location>
</feature>
<dbReference type="SMART" id="SM01244">
    <property type="entry name" value="IRS"/>
    <property type="match status" value="1"/>
</dbReference>
<evidence type="ECO:0000259" key="5">
    <source>
        <dbReference type="PROSITE" id="PS50057"/>
    </source>
</evidence>
<keyword evidence="4" id="KW-0175">Coiled coil</keyword>
<dbReference type="Pfam" id="PF16511">
    <property type="entry name" value="FERM_f0"/>
    <property type="match status" value="1"/>
</dbReference>
<evidence type="ECO:0000256" key="2">
    <source>
        <dbReference type="ARBA" id="ARBA00022490"/>
    </source>
</evidence>
<evidence type="ECO:0000256" key="3">
    <source>
        <dbReference type="ARBA" id="ARBA00023212"/>
    </source>
</evidence>
<feature type="domain" description="FERM" evidence="5">
    <location>
        <begin position="87"/>
        <end position="410"/>
    </location>
</feature>
<dbReference type="InterPro" id="IPR000299">
    <property type="entry name" value="FERM_domain"/>
</dbReference>
<dbReference type="GO" id="GO:0051015">
    <property type="term" value="F:actin filament binding"/>
    <property type="evidence" value="ECO:0007669"/>
    <property type="project" value="InterPro"/>
</dbReference>
<dbReference type="InterPro" id="IPR032425">
    <property type="entry name" value="FERM_f0"/>
</dbReference>
<dbReference type="GO" id="GO:0030036">
    <property type="term" value="P:actin cytoskeleton organization"/>
    <property type="evidence" value="ECO:0007669"/>
    <property type="project" value="TreeGrafter"/>
</dbReference>
<dbReference type="PROSITE" id="PS50057">
    <property type="entry name" value="FERM_3"/>
    <property type="match status" value="1"/>
</dbReference>
<dbReference type="GO" id="GO:0098609">
    <property type="term" value="P:cell-cell adhesion"/>
    <property type="evidence" value="ECO:0007669"/>
    <property type="project" value="TreeGrafter"/>
</dbReference>
<dbReference type="FunFam" id="2.30.29.30:FF:000028">
    <property type="entry name" value="Talin 2"/>
    <property type="match status" value="1"/>
</dbReference>
<dbReference type="GO" id="GO:0001726">
    <property type="term" value="C:ruffle"/>
    <property type="evidence" value="ECO:0007669"/>
    <property type="project" value="InterPro"/>
</dbReference>
<dbReference type="Proteomes" id="UP000053240">
    <property type="component" value="Unassembled WGS sequence"/>
</dbReference>
<dbReference type="PANTHER" id="PTHR19981:SF1">
    <property type="entry name" value="RHEA, ISOFORM B"/>
    <property type="match status" value="1"/>
</dbReference>
<dbReference type="InterPro" id="IPR015224">
    <property type="entry name" value="Talin_cent"/>
</dbReference>
<keyword evidence="7" id="KW-1185">Reference proteome</keyword>
<dbReference type="GO" id="GO:0005856">
    <property type="term" value="C:cytoskeleton"/>
    <property type="evidence" value="ECO:0007669"/>
    <property type="project" value="UniProtKB-SubCell"/>
</dbReference>
<dbReference type="InterPro" id="IPR035963">
    <property type="entry name" value="FERM_2"/>
</dbReference>
<dbReference type="InterPro" id="IPR036476">
    <property type="entry name" value="Talin_cent_sf"/>
</dbReference>
<evidence type="ECO:0000256" key="4">
    <source>
        <dbReference type="SAM" id="Coils"/>
    </source>
</evidence>
<dbReference type="InterPro" id="IPR019749">
    <property type="entry name" value="Band_41_domain"/>
</dbReference>
<dbReference type="SMART" id="SM00295">
    <property type="entry name" value="B41"/>
    <property type="match status" value="1"/>
</dbReference>
<dbReference type="InterPro" id="IPR035964">
    <property type="entry name" value="I/LWEQ_dom_sf"/>
</dbReference>
<dbReference type="Gene3D" id="3.10.20.90">
    <property type="entry name" value="Phosphatidylinositol 3-kinase Catalytic Subunit, Chain A, domain 1"/>
    <property type="match status" value="2"/>
</dbReference>
<gene>
    <name evidence="6" type="ORF">RR48_04465</name>
</gene>
<dbReference type="InterPro" id="IPR018979">
    <property type="entry name" value="FERM_N"/>
</dbReference>
<feature type="coiled-coil region" evidence="4">
    <location>
        <begin position="1121"/>
        <end position="1148"/>
    </location>
</feature>
<dbReference type="Pfam" id="PF09141">
    <property type="entry name" value="Talin_middle"/>
    <property type="match status" value="2"/>
</dbReference>
<dbReference type="Gene3D" id="2.30.29.30">
    <property type="entry name" value="Pleckstrin-homology domain (PH domain)/Phosphotyrosine-binding domain (PTB)"/>
    <property type="match status" value="1"/>
</dbReference>
<evidence type="ECO:0000313" key="7">
    <source>
        <dbReference type="Proteomes" id="UP000053240"/>
    </source>
</evidence>
<keyword evidence="3" id="KW-0206">Cytoskeleton</keyword>
<evidence type="ECO:0000256" key="1">
    <source>
        <dbReference type="ARBA" id="ARBA00004245"/>
    </source>
</evidence>
<dbReference type="GO" id="GO:0005925">
    <property type="term" value="C:focal adhesion"/>
    <property type="evidence" value="ECO:0007669"/>
    <property type="project" value="InterPro"/>
</dbReference>
<dbReference type="SUPFAM" id="SSF47220">
    <property type="entry name" value="alpha-catenin/vinculin-like"/>
    <property type="match status" value="1"/>
</dbReference>
<dbReference type="STRING" id="76193.A0A0N0PCT8"/>
<dbReference type="InterPro" id="IPR019748">
    <property type="entry name" value="FERM_central"/>
</dbReference>
<dbReference type="GO" id="GO:0030182">
    <property type="term" value="P:neuron differentiation"/>
    <property type="evidence" value="ECO:0007669"/>
    <property type="project" value="UniProtKB-ARBA"/>
</dbReference>
<dbReference type="GO" id="GO:0005737">
    <property type="term" value="C:cytoplasm"/>
    <property type="evidence" value="ECO:0007669"/>
    <property type="project" value="TreeGrafter"/>
</dbReference>
<protein>
    <submittedName>
        <fullName evidence="6">Talin-2</fullName>
    </submittedName>
</protein>
<evidence type="ECO:0000313" key="6">
    <source>
        <dbReference type="EMBL" id="KPJ14605.1"/>
    </source>
</evidence>
<dbReference type="InParanoid" id="A0A0N0PCT8"/>
<feature type="coiled-coil region" evidence="4">
    <location>
        <begin position="1998"/>
        <end position="2025"/>
    </location>
</feature>
<dbReference type="InterPro" id="IPR014352">
    <property type="entry name" value="FERM/acyl-CoA-bd_prot_sf"/>
</dbReference>
<dbReference type="GO" id="GO:0009887">
    <property type="term" value="P:animal organ morphogenesis"/>
    <property type="evidence" value="ECO:0007669"/>
    <property type="project" value="UniProtKB-ARBA"/>
</dbReference>
<dbReference type="CDD" id="cd14473">
    <property type="entry name" value="FERM_B-lobe"/>
    <property type="match status" value="1"/>
</dbReference>
<dbReference type="SUPFAM" id="SSF47031">
    <property type="entry name" value="Second domain of FERM"/>
    <property type="match status" value="1"/>
</dbReference>
<dbReference type="Pfam" id="PF00373">
    <property type="entry name" value="FERM_M"/>
    <property type="match status" value="1"/>
</dbReference>
<dbReference type="SUPFAM" id="SSF109885">
    <property type="entry name" value="I/LWEQ domain"/>
    <property type="match status" value="1"/>
</dbReference>